<organism evidence="4 5">
    <name type="scientific">Rhizobium etli</name>
    <dbReference type="NCBI Taxonomy" id="29449"/>
    <lineage>
        <taxon>Bacteria</taxon>
        <taxon>Pseudomonadati</taxon>
        <taxon>Pseudomonadota</taxon>
        <taxon>Alphaproteobacteria</taxon>
        <taxon>Hyphomicrobiales</taxon>
        <taxon>Rhizobiaceae</taxon>
        <taxon>Rhizobium/Agrobacterium group</taxon>
        <taxon>Rhizobium</taxon>
    </lineage>
</organism>
<evidence type="ECO:0000256" key="1">
    <source>
        <dbReference type="SAM" id="MobiDB-lite"/>
    </source>
</evidence>
<feature type="chain" id="PRO_5036405154" evidence="2">
    <location>
        <begin position="23"/>
        <end position="200"/>
    </location>
</feature>
<dbReference type="EMBL" id="JACIID010000007">
    <property type="protein sequence ID" value="MBB4536904.1"/>
    <property type="molecule type" value="Genomic_DNA"/>
</dbReference>
<dbReference type="AlphaFoldDB" id="A0A7W6ZIS9"/>
<dbReference type="Proteomes" id="UP000557344">
    <property type="component" value="Unassembled WGS sequence"/>
</dbReference>
<evidence type="ECO:0000313" key="5">
    <source>
        <dbReference type="Proteomes" id="UP000523431"/>
    </source>
</evidence>
<dbReference type="EMBL" id="JACIHU010000007">
    <property type="protein sequence ID" value="MBB4480846.1"/>
    <property type="molecule type" value="Genomic_DNA"/>
</dbReference>
<protein>
    <submittedName>
        <fullName evidence="4">Uncharacterized protein</fullName>
    </submittedName>
</protein>
<dbReference type="RefSeq" id="WP_312882972.1">
    <property type="nucleotide sequence ID" value="NZ_JACIHU010000007.1"/>
</dbReference>
<accession>A0A7W6ZIS9</accession>
<feature type="signal peptide" evidence="2">
    <location>
        <begin position="1"/>
        <end position="22"/>
    </location>
</feature>
<dbReference type="Proteomes" id="UP000523431">
    <property type="component" value="Unassembled WGS sequence"/>
</dbReference>
<evidence type="ECO:0000256" key="2">
    <source>
        <dbReference type="SAM" id="SignalP"/>
    </source>
</evidence>
<name>A0A7W6ZIS9_RHIET</name>
<reference evidence="5 6" key="1">
    <citation type="submission" date="2020-08" db="EMBL/GenBank/DDBJ databases">
        <title>Genomic Encyclopedia of Type Strains, Phase IV (KMG-V): Genome sequencing to study the core and pangenomes of soil and plant-associated prokaryotes.</title>
        <authorList>
            <person name="Whitman W."/>
        </authorList>
    </citation>
    <scope>NUCLEOTIDE SEQUENCE [LARGE SCALE GENOMIC DNA]</scope>
    <source>
        <strain evidence="3 6">SEMIA 471</strain>
        <strain evidence="4 5">SEMIA 489</strain>
    </source>
</reference>
<evidence type="ECO:0000313" key="6">
    <source>
        <dbReference type="Proteomes" id="UP000557344"/>
    </source>
</evidence>
<sequence length="200" mass="22027">MKKLCFVSLCSLALWLPSALRAEESVQWKDVDGWSVRADPSLGNACYIATSYQEGTTLRLGFDFSGNQKQIYFALGNARWKSLEAGKEYPIKVQFDRSPVWDATATARDIGTSVLLVATTTDTNFIEEFAKKLTVRAEFNGRQIAKLRLDRSAKAITAMLDCQTAVNEVTAKSAPSPSQSDPFEQAPGSQVKTSDDPFDL</sequence>
<proteinExistence type="predicted"/>
<feature type="compositionally biased region" description="Polar residues" evidence="1">
    <location>
        <begin position="173"/>
        <end position="192"/>
    </location>
</feature>
<evidence type="ECO:0000313" key="3">
    <source>
        <dbReference type="EMBL" id="MBB4480846.1"/>
    </source>
</evidence>
<comment type="caution">
    <text evidence="4">The sequence shown here is derived from an EMBL/GenBank/DDBJ whole genome shotgun (WGS) entry which is preliminary data.</text>
</comment>
<feature type="region of interest" description="Disordered" evidence="1">
    <location>
        <begin position="169"/>
        <end position="200"/>
    </location>
</feature>
<keyword evidence="2" id="KW-0732">Signal</keyword>
<gene>
    <name evidence="3" type="ORF">GGE46_003435</name>
    <name evidence="4" type="ORF">GGE57_003661</name>
</gene>
<evidence type="ECO:0000313" key="4">
    <source>
        <dbReference type="EMBL" id="MBB4536904.1"/>
    </source>
</evidence>